<dbReference type="Pfam" id="PF00072">
    <property type="entry name" value="Response_reg"/>
    <property type="match status" value="1"/>
</dbReference>
<dbReference type="AlphaFoldDB" id="A0A916VXS9"/>
<feature type="modified residue" description="4-aspartylphosphate" evidence="1">
    <location>
        <position position="59"/>
    </location>
</feature>
<dbReference type="SUPFAM" id="SSF52172">
    <property type="entry name" value="CheY-like"/>
    <property type="match status" value="1"/>
</dbReference>
<keyword evidence="4" id="KW-1185">Reference proteome</keyword>
<reference evidence="3" key="2">
    <citation type="submission" date="2020-09" db="EMBL/GenBank/DDBJ databases">
        <authorList>
            <person name="Sun Q."/>
            <person name="Zhou Y."/>
        </authorList>
    </citation>
    <scope>NUCLEOTIDE SEQUENCE</scope>
    <source>
        <strain evidence="3">CGMCC 1.15320</strain>
    </source>
</reference>
<evidence type="ECO:0000313" key="3">
    <source>
        <dbReference type="EMBL" id="GGA51007.1"/>
    </source>
</evidence>
<keyword evidence="1" id="KW-0597">Phosphoprotein</keyword>
<organism evidence="3 4">
    <name type="scientific">Nitratireductor aestuarii</name>
    <dbReference type="NCBI Taxonomy" id="1735103"/>
    <lineage>
        <taxon>Bacteria</taxon>
        <taxon>Pseudomonadati</taxon>
        <taxon>Pseudomonadota</taxon>
        <taxon>Alphaproteobacteria</taxon>
        <taxon>Hyphomicrobiales</taxon>
        <taxon>Phyllobacteriaceae</taxon>
        <taxon>Nitratireductor</taxon>
    </lineage>
</organism>
<feature type="domain" description="Response regulatory" evidence="2">
    <location>
        <begin position="9"/>
        <end position="121"/>
    </location>
</feature>
<gene>
    <name evidence="3" type="ORF">GCM10011385_00320</name>
</gene>
<protein>
    <submittedName>
        <fullName evidence="3">Response regulator</fullName>
    </submittedName>
</protein>
<proteinExistence type="predicted"/>
<sequence length="132" mass="14202">MENWGVPRSVLIVEDELFVAMDLTHVFEDHGWIVLGPAPSVHRALQILEEELPTVAILDVNLRDELVTPVAAALKDRSIPFVIATAVGDPRQLCGQIISGAPILGKPTDEVQLLAVVDQLASRIPARSGGVL</sequence>
<evidence type="ECO:0000313" key="4">
    <source>
        <dbReference type="Proteomes" id="UP000636264"/>
    </source>
</evidence>
<dbReference type="Proteomes" id="UP000636264">
    <property type="component" value="Unassembled WGS sequence"/>
</dbReference>
<evidence type="ECO:0000259" key="2">
    <source>
        <dbReference type="PROSITE" id="PS50110"/>
    </source>
</evidence>
<comment type="caution">
    <text evidence="3">The sequence shown here is derived from an EMBL/GenBank/DDBJ whole genome shotgun (WGS) entry which is preliminary data.</text>
</comment>
<dbReference type="GO" id="GO:0000160">
    <property type="term" value="P:phosphorelay signal transduction system"/>
    <property type="evidence" value="ECO:0007669"/>
    <property type="project" value="InterPro"/>
</dbReference>
<dbReference type="Gene3D" id="3.40.50.2300">
    <property type="match status" value="1"/>
</dbReference>
<dbReference type="InterPro" id="IPR011006">
    <property type="entry name" value="CheY-like_superfamily"/>
</dbReference>
<reference evidence="3" key="1">
    <citation type="journal article" date="2014" name="Int. J. Syst. Evol. Microbiol.">
        <title>Complete genome sequence of Corynebacterium casei LMG S-19264T (=DSM 44701T), isolated from a smear-ripened cheese.</title>
        <authorList>
            <consortium name="US DOE Joint Genome Institute (JGI-PGF)"/>
            <person name="Walter F."/>
            <person name="Albersmeier A."/>
            <person name="Kalinowski J."/>
            <person name="Ruckert C."/>
        </authorList>
    </citation>
    <scope>NUCLEOTIDE SEQUENCE</scope>
    <source>
        <strain evidence="3">CGMCC 1.15320</strain>
    </source>
</reference>
<dbReference type="SMART" id="SM00448">
    <property type="entry name" value="REC"/>
    <property type="match status" value="1"/>
</dbReference>
<name>A0A916VXS9_9HYPH</name>
<dbReference type="InterPro" id="IPR001789">
    <property type="entry name" value="Sig_transdc_resp-reg_receiver"/>
</dbReference>
<dbReference type="EMBL" id="BMIF01000001">
    <property type="protein sequence ID" value="GGA51007.1"/>
    <property type="molecule type" value="Genomic_DNA"/>
</dbReference>
<dbReference type="PROSITE" id="PS50110">
    <property type="entry name" value="RESPONSE_REGULATORY"/>
    <property type="match status" value="1"/>
</dbReference>
<evidence type="ECO:0000256" key="1">
    <source>
        <dbReference type="PROSITE-ProRule" id="PRU00169"/>
    </source>
</evidence>
<accession>A0A916VXS9</accession>